<sequence length="181" mass="19975">MASPLSELRCLGEPTLAHVDLDLLDRYRFADGGGFPPSYSDLVRRVGWGRTFGLWLVYPPLLPGFADSWQGRAAELTRRFAATYDDGRREDFDWMVEPDGSWELAADLCVFAWSENGDALLWDTGSRGADGELPVWESRSLDSLHHLGGSLVEALGQLSASADALFGPRDHDVEPLPAVRL</sequence>
<dbReference type="InterPro" id="IPR037883">
    <property type="entry name" value="Knr4/Smi1-like_sf"/>
</dbReference>
<name>A0A853ETX0_9MICO</name>
<evidence type="ECO:0008006" key="3">
    <source>
        <dbReference type="Google" id="ProtNLM"/>
    </source>
</evidence>
<evidence type="ECO:0000313" key="1">
    <source>
        <dbReference type="EMBL" id="NYS93152.1"/>
    </source>
</evidence>
<evidence type="ECO:0000313" key="2">
    <source>
        <dbReference type="Proteomes" id="UP000561011"/>
    </source>
</evidence>
<dbReference type="AlphaFoldDB" id="A0A853ETX0"/>
<gene>
    <name evidence="1" type="ORF">HZZ10_06370</name>
</gene>
<proteinExistence type="predicted"/>
<protein>
    <recommendedName>
        <fullName evidence="3">SMI1/KNR4 family protein</fullName>
    </recommendedName>
</protein>
<accession>A0A853ETX0</accession>
<comment type="caution">
    <text evidence="1">The sequence shown here is derived from an EMBL/GenBank/DDBJ whole genome shotgun (WGS) entry which is preliminary data.</text>
</comment>
<reference evidence="1 2" key="1">
    <citation type="submission" date="2020-07" db="EMBL/GenBank/DDBJ databases">
        <title>MOT database genomes.</title>
        <authorList>
            <person name="Joseph S."/>
            <person name="Aduse-Opoku J."/>
            <person name="Hashim A."/>
            <person name="Wade W."/>
            <person name="Curtis M."/>
        </authorList>
    </citation>
    <scope>NUCLEOTIDE SEQUENCE [LARGE SCALE GENOMIC DNA]</scope>
    <source>
        <strain evidence="1 2">DSM 100099</strain>
    </source>
</reference>
<dbReference type="SUPFAM" id="SSF160631">
    <property type="entry name" value="SMI1/KNR4-like"/>
    <property type="match status" value="1"/>
</dbReference>
<keyword evidence="2" id="KW-1185">Reference proteome</keyword>
<dbReference type="Proteomes" id="UP000561011">
    <property type="component" value="Unassembled WGS sequence"/>
</dbReference>
<dbReference type="RefSeq" id="WP_179912873.1">
    <property type="nucleotide sequence ID" value="NZ_JACBYE010000010.1"/>
</dbReference>
<dbReference type="EMBL" id="JACBYE010000010">
    <property type="protein sequence ID" value="NYS93152.1"/>
    <property type="molecule type" value="Genomic_DNA"/>
</dbReference>
<organism evidence="1 2">
    <name type="scientific">Sanguibacter inulinus</name>
    <dbReference type="NCBI Taxonomy" id="60922"/>
    <lineage>
        <taxon>Bacteria</taxon>
        <taxon>Bacillati</taxon>
        <taxon>Actinomycetota</taxon>
        <taxon>Actinomycetes</taxon>
        <taxon>Micrococcales</taxon>
        <taxon>Sanguibacteraceae</taxon>
        <taxon>Sanguibacter</taxon>
    </lineage>
</organism>